<name>A0AAQ4RMT0_GASAC</name>
<dbReference type="RefSeq" id="XP_040059015.1">
    <property type="nucleotide sequence ID" value="XM_040203081.1"/>
</dbReference>
<keyword evidence="10" id="KW-1185">Reference proteome</keyword>
<evidence type="ECO:0000256" key="1">
    <source>
        <dbReference type="ARBA" id="ARBA00004123"/>
    </source>
</evidence>
<evidence type="ECO:0000256" key="5">
    <source>
        <dbReference type="ARBA" id="ARBA00023163"/>
    </source>
</evidence>
<evidence type="ECO:0000256" key="2">
    <source>
        <dbReference type="ARBA" id="ARBA00022491"/>
    </source>
</evidence>
<dbReference type="SMART" id="SM00536">
    <property type="entry name" value="AXH"/>
    <property type="match status" value="1"/>
</dbReference>
<evidence type="ECO:0000313" key="10">
    <source>
        <dbReference type="Proteomes" id="UP000007635"/>
    </source>
</evidence>
<dbReference type="KEGG" id="gat:120834798"/>
<dbReference type="Proteomes" id="UP000007635">
    <property type="component" value="Chromosome XVII"/>
</dbReference>
<dbReference type="GeneID" id="120834798"/>
<dbReference type="InterPro" id="IPR036096">
    <property type="entry name" value="Ataxin_AXH_dom_sf"/>
</dbReference>
<dbReference type="InterPro" id="IPR003652">
    <property type="entry name" value="Ataxin_AXH_dom"/>
</dbReference>
<dbReference type="GO" id="GO:0000122">
    <property type="term" value="P:negative regulation of transcription by RNA polymerase II"/>
    <property type="evidence" value="ECO:0007669"/>
    <property type="project" value="TreeGrafter"/>
</dbReference>
<keyword evidence="6" id="KW-0539">Nucleus</keyword>
<dbReference type="GO" id="GO:0005634">
    <property type="term" value="C:nucleus"/>
    <property type="evidence" value="ECO:0007669"/>
    <property type="project" value="UniProtKB-SubCell"/>
</dbReference>
<feature type="compositionally biased region" description="Basic and acidic residues" evidence="7">
    <location>
        <begin position="11"/>
        <end position="24"/>
    </location>
</feature>
<keyword evidence="4" id="KW-0238">DNA-binding</keyword>
<feature type="region of interest" description="Disordered" evidence="7">
    <location>
        <begin position="1"/>
        <end position="69"/>
    </location>
</feature>
<feature type="region of interest" description="Disordered" evidence="7">
    <location>
        <begin position="246"/>
        <end position="281"/>
    </location>
</feature>
<dbReference type="Ensembl" id="ENSGACT00000060212.1">
    <property type="protein sequence ID" value="ENSGACP00000064238.1"/>
    <property type="gene ID" value="ENSGACG00000032376.1"/>
</dbReference>
<evidence type="ECO:0000256" key="3">
    <source>
        <dbReference type="ARBA" id="ARBA00023015"/>
    </source>
</evidence>
<comment type="subcellular location">
    <subcellularLocation>
        <location evidence="1">Nucleus</location>
    </subcellularLocation>
</comment>
<evidence type="ECO:0000256" key="6">
    <source>
        <dbReference type="ARBA" id="ARBA00023242"/>
    </source>
</evidence>
<reference evidence="9 10" key="1">
    <citation type="journal article" date="2021" name="G3 (Bethesda)">
        <title>Improved contiguity of the threespine stickleback genome using long-read sequencing.</title>
        <authorList>
            <person name="Nath S."/>
            <person name="Shaw D.E."/>
            <person name="White M.A."/>
        </authorList>
    </citation>
    <scope>NUCLEOTIDE SEQUENCE [LARGE SCALE GENOMIC DNA]</scope>
    <source>
        <strain evidence="9 10">Lake Benthic</strain>
    </source>
</reference>
<dbReference type="GO" id="GO:0003723">
    <property type="term" value="F:RNA binding"/>
    <property type="evidence" value="ECO:0007669"/>
    <property type="project" value="InterPro"/>
</dbReference>
<dbReference type="PROSITE" id="PS51148">
    <property type="entry name" value="AXH"/>
    <property type="match status" value="1"/>
</dbReference>
<dbReference type="PANTHER" id="PTHR13392">
    <property type="entry name" value="ATAXIN 1"/>
    <property type="match status" value="1"/>
</dbReference>
<organism evidence="9 10">
    <name type="scientific">Gasterosteus aculeatus aculeatus</name>
    <name type="common">three-spined stickleback</name>
    <dbReference type="NCBI Taxonomy" id="481459"/>
    <lineage>
        <taxon>Eukaryota</taxon>
        <taxon>Metazoa</taxon>
        <taxon>Chordata</taxon>
        <taxon>Craniata</taxon>
        <taxon>Vertebrata</taxon>
        <taxon>Euteleostomi</taxon>
        <taxon>Actinopterygii</taxon>
        <taxon>Neopterygii</taxon>
        <taxon>Teleostei</taxon>
        <taxon>Neoteleostei</taxon>
        <taxon>Acanthomorphata</taxon>
        <taxon>Eupercaria</taxon>
        <taxon>Perciformes</taxon>
        <taxon>Cottioidei</taxon>
        <taxon>Gasterosteales</taxon>
        <taxon>Gasterosteidae</taxon>
        <taxon>Gasterosteus</taxon>
    </lineage>
</organism>
<dbReference type="InterPro" id="IPR043404">
    <property type="entry name" value="ATAXIN1-like"/>
</dbReference>
<reference evidence="9" key="2">
    <citation type="submission" date="2025-08" db="UniProtKB">
        <authorList>
            <consortium name="Ensembl"/>
        </authorList>
    </citation>
    <scope>IDENTIFICATION</scope>
</reference>
<dbReference type="RefSeq" id="XP_040059013.1">
    <property type="nucleotide sequence ID" value="XM_040203079.1"/>
</dbReference>
<reference evidence="9" key="3">
    <citation type="submission" date="2025-09" db="UniProtKB">
        <authorList>
            <consortium name="Ensembl"/>
        </authorList>
    </citation>
    <scope>IDENTIFICATION</scope>
</reference>
<dbReference type="GO" id="GO:0007399">
    <property type="term" value="P:nervous system development"/>
    <property type="evidence" value="ECO:0007669"/>
    <property type="project" value="TreeGrafter"/>
</dbReference>
<feature type="region of interest" description="Disordered" evidence="7">
    <location>
        <begin position="410"/>
        <end position="473"/>
    </location>
</feature>
<evidence type="ECO:0000256" key="7">
    <source>
        <dbReference type="SAM" id="MobiDB-lite"/>
    </source>
</evidence>
<keyword evidence="3" id="KW-0805">Transcription regulation</keyword>
<dbReference type="PANTHER" id="PTHR13392:SF14">
    <property type="entry name" value="ATAXIN-1-LIKE"/>
    <property type="match status" value="1"/>
</dbReference>
<dbReference type="Pfam" id="PF08517">
    <property type="entry name" value="AXH"/>
    <property type="match status" value="1"/>
</dbReference>
<keyword evidence="2" id="KW-0678">Repressor</keyword>
<feature type="region of interest" description="Disordered" evidence="7">
    <location>
        <begin position="173"/>
        <end position="215"/>
    </location>
</feature>
<feature type="compositionally biased region" description="Low complexity" evidence="7">
    <location>
        <begin position="423"/>
        <end position="434"/>
    </location>
</feature>
<dbReference type="GO" id="GO:0003677">
    <property type="term" value="F:DNA binding"/>
    <property type="evidence" value="ECO:0007669"/>
    <property type="project" value="UniProtKB-KW"/>
</dbReference>
<evidence type="ECO:0000259" key="8">
    <source>
        <dbReference type="PROSITE" id="PS51148"/>
    </source>
</evidence>
<dbReference type="GeneTree" id="ENSGT00390000005939"/>
<evidence type="ECO:0000256" key="4">
    <source>
        <dbReference type="ARBA" id="ARBA00023125"/>
    </source>
</evidence>
<dbReference type="AlphaFoldDB" id="A0AAQ4RMT0"/>
<feature type="compositionally biased region" description="Low complexity" evidence="7">
    <location>
        <begin position="25"/>
        <end position="41"/>
    </location>
</feature>
<accession>A0AAQ4RMT0</accession>
<dbReference type="SUPFAM" id="SSF102031">
    <property type="entry name" value="AXH domain"/>
    <property type="match status" value="1"/>
</dbReference>
<evidence type="ECO:0000313" key="9">
    <source>
        <dbReference type="Ensembl" id="ENSGACP00000064238.1"/>
    </source>
</evidence>
<proteinExistence type="predicted"/>
<feature type="domain" description="AXH" evidence="8">
    <location>
        <begin position="280"/>
        <end position="412"/>
    </location>
</feature>
<keyword evidence="5" id="KW-0804">Transcription</keyword>
<sequence>MSFTPNSALVPERDKLPLKKRDQRPSSPSQQQRQQPQQCDDATFKVPYPYKGHGEFKTKHTGPFQPVPRRVPALYQPWMQTHSSARPKPHEPSAFRDHRGWAEWRQFNPPQPGWAFPPHYQHHGHLSGTSALHLGHPHLPSRFGPVPLVAEGLQRVLGGYSWEQLKTLRCKSLESERQSNGRNRAPYVRRRDRRAEASPRDGKGSPPSLSTCLPHAPHEDLTLQYDDSRKSAKVFTPASGYSLIRVSPDDRSGSTCTSAKEDALRSSAPPSPEQASTSSPSPNNFPWLLPHFVAGSLIELGDGRLRKVEHLRTEDFLLGSRACPDLRLSCCTVQSITPSASSSSISRLLILLHDQQSQELVDVYAEYPFFVREAGWSSCSPQKTARLCGLDCRQLSAGDVCLALTPVSASHPPPSATLRAKTSPSSSEGGCEWPPGGPPRPEGGRKEVVVRRRHSSAPELRSSGTESTRTEEG</sequence>
<feature type="compositionally biased region" description="Basic and acidic residues" evidence="7">
    <location>
        <begin position="193"/>
        <end position="203"/>
    </location>
</feature>
<dbReference type="RefSeq" id="XP_040059014.1">
    <property type="nucleotide sequence ID" value="XM_040203080.1"/>
</dbReference>
<protein>
    <recommendedName>
        <fullName evidence="8">AXH domain-containing protein</fullName>
    </recommendedName>
</protein>